<evidence type="ECO:0000313" key="1">
    <source>
        <dbReference type="EMBL" id="GME74020.1"/>
    </source>
</evidence>
<name>A0ACB5SVC4_AMBMO</name>
<organism evidence="1 2">
    <name type="scientific">Ambrosiozyma monospora</name>
    <name type="common">Yeast</name>
    <name type="synonym">Endomycopsis monosporus</name>
    <dbReference type="NCBI Taxonomy" id="43982"/>
    <lineage>
        <taxon>Eukaryota</taxon>
        <taxon>Fungi</taxon>
        <taxon>Dikarya</taxon>
        <taxon>Ascomycota</taxon>
        <taxon>Saccharomycotina</taxon>
        <taxon>Pichiomycetes</taxon>
        <taxon>Pichiales</taxon>
        <taxon>Pichiaceae</taxon>
        <taxon>Ambrosiozyma</taxon>
    </lineage>
</organism>
<evidence type="ECO:0000313" key="2">
    <source>
        <dbReference type="Proteomes" id="UP001165064"/>
    </source>
</evidence>
<proteinExistence type="predicted"/>
<comment type="caution">
    <text evidence="1">The sequence shown here is derived from an EMBL/GenBank/DDBJ whole genome shotgun (WGS) entry which is preliminary data.</text>
</comment>
<reference evidence="1" key="1">
    <citation type="submission" date="2023-04" db="EMBL/GenBank/DDBJ databases">
        <title>Ambrosiozyma monospora NBRC 10751.</title>
        <authorList>
            <person name="Ichikawa N."/>
            <person name="Sato H."/>
            <person name="Tonouchi N."/>
        </authorList>
    </citation>
    <scope>NUCLEOTIDE SEQUENCE</scope>
    <source>
        <strain evidence="1">NBRC 10751</strain>
    </source>
</reference>
<protein>
    <submittedName>
        <fullName evidence="1">Unnamed protein product</fullName>
    </submittedName>
</protein>
<dbReference type="EMBL" id="BSXS01000812">
    <property type="protein sequence ID" value="GME74020.1"/>
    <property type="molecule type" value="Genomic_DNA"/>
</dbReference>
<dbReference type="Proteomes" id="UP001165064">
    <property type="component" value="Unassembled WGS sequence"/>
</dbReference>
<keyword evidence="2" id="KW-1185">Reference proteome</keyword>
<sequence length="1157" mass="129057">MAGTLFYFIDRVVSLIIAIILLYKLIGWPSIVGLCSILIITPLNYKLTSYLSMYDKQIMETSDKRIQKLNEVLQNIRVIKFLGWENRFRQQILDIRKKELHLLRFSNLVVVFFLILLQLGPTIISFTSFYCYTVFLNKPLSTPVAFTALPLLNMLNGPIGSLGRFVGWAIRANVSLTRINEFLSEAETTKYDQLTKPGTSTSPKVGFENATFAWDTEEDTTFKLHDLNISFKVEKLNLIVGPTASGKSSLLLALLGEMNSIEGNVFLPCFTPREELVPDPVTGLTESAAYCAQTAWLMNSTIKDNILFATPFNKVRYNAVIDACGLRRDLEILEGGDETEIGEKGITLSGGQKQRVSLARALYSNSAYVLLDDCLSAVDSQTAVHIYDNALTGDLMKNRTCILISHNVPLTIKKADYVVVMANGRVKAQGAVEELVDAHVFDSEILKSIADSKTTTAVDSPQGSSTNSDVAEYGENDESSNSKGKLIEEETKSEGSVSMEVYATYFKYFATKSSVLLVLFFSIGCQVSSVVEMWWLRVWASHSTQNSVVVTAMSSLFHEASSFSISSLFAKAQTPDWWFTPIVHSPIAANILEVSHSPLYYLVMYCLISSCYSITVTLKNYVALHCGLVASGKMFEDSLSRILRANLRFFDSTPVGRITNRFSKDIGSLDQQISSQLNFFFHVLCNSVTIILVISVITPSFILFGVLIAGVYHLIGTYYLTLSRDLKRFTSISRSPIYQHFTETLTGVSTIRAYGDERRFLIQNLNHIDASNRPNFYTLVCNYWFAVRTDAVGSSVVALAASLCLVYVGKIDAGLAGISLSFAGSFNDSLVWVLRLYAGLEIAMNSVERIKEYIEKPTLEPPAEIPENEPVPCWPEHGAILVSNLALRYSPTLPRVIEDVSFEVKAGEKVGVVGRTGAGKSTILSSFFRFVDPDAGSIKIDGVDICSIGLRRLRRSLNIIPQDPTLFTGSIRSNLDMFDEYADLQLFEALKRVNLITAEDYQLLIDSNGRLEQESERVENPNKFLKLDFEITENGSNLSQGERQLVCLARSLLKRPKILLLDEATASIDYQTDALIQKTIRQEFESTTILTIAHRLTTIIDYDKILVLDKGRVADYDHPYKLLNKEESIFKSMCEDSGEYEKLVDIAKSAHRNSTVN</sequence>
<accession>A0ACB5SVC4</accession>
<gene>
    <name evidence="1" type="ORF">Amon02_000162000</name>
</gene>